<gene>
    <name evidence="2" type="ORF">GPM918_LOCUS9572</name>
    <name evidence="3" type="ORF">OVA965_LOCUS19846</name>
    <name evidence="4" type="ORF">SRO942_LOCUS9573</name>
    <name evidence="5" type="ORF">TMI583_LOCUS20034</name>
</gene>
<evidence type="ECO:0000313" key="5">
    <source>
        <dbReference type="EMBL" id="CAF3882012.1"/>
    </source>
</evidence>
<dbReference type="InterPro" id="IPR001509">
    <property type="entry name" value="Epimerase_deHydtase"/>
</dbReference>
<dbReference type="Proteomes" id="UP000682733">
    <property type="component" value="Unassembled WGS sequence"/>
</dbReference>
<keyword evidence="6" id="KW-1185">Reference proteome</keyword>
<dbReference type="Proteomes" id="UP000681722">
    <property type="component" value="Unassembled WGS sequence"/>
</dbReference>
<sequence>MVSVLVTGANGYIGFETARQLRQAGHTVYGLIRNSDHENKLLVEEIIPVIGDYSDFKWLDSIVDQISTVIDHVVVLGASDHSPPKKNVIEKLQKAGKQTGVYKRYVMTSGCLVYGDQYGDKVLDENSPALSKEFKWRSDFESYVCDEKQHSNVNGVVVRPNWVYGLSFGCYITDWFGGTKDGKIPIAGKPDKKWSWSHVSDLARAYVLIVEAARSLVAGEVFNVGDDSRFSYEEIRTAFARAAGITGEKVYVEAEGFMKFFEHDMLISSEKIKRTLGWKPHHLSPLDDIQLLYKAFRASQATR</sequence>
<evidence type="ECO:0000313" key="2">
    <source>
        <dbReference type="EMBL" id="CAF0919444.1"/>
    </source>
</evidence>
<dbReference type="PANTHER" id="PTHR48079:SF3">
    <property type="entry name" value="NAD-DEPENDENT EPIMERASE_DEHYDRATASE DOMAIN-CONTAINING PROTEIN"/>
    <property type="match status" value="1"/>
</dbReference>
<dbReference type="Pfam" id="PF01370">
    <property type="entry name" value="Epimerase"/>
    <property type="match status" value="1"/>
</dbReference>
<evidence type="ECO:0000313" key="6">
    <source>
        <dbReference type="Proteomes" id="UP000663829"/>
    </source>
</evidence>
<name>A0A814AWH7_9BILA</name>
<dbReference type="Gene3D" id="3.40.50.720">
    <property type="entry name" value="NAD(P)-binding Rossmann-like Domain"/>
    <property type="match status" value="1"/>
</dbReference>
<dbReference type="Proteomes" id="UP000677228">
    <property type="component" value="Unassembled WGS sequence"/>
</dbReference>
<dbReference type="EMBL" id="CAJOBC010001791">
    <property type="protein sequence ID" value="CAF3699003.1"/>
    <property type="molecule type" value="Genomic_DNA"/>
</dbReference>
<feature type="domain" description="NAD-dependent epimerase/dehydratase" evidence="1">
    <location>
        <begin position="4"/>
        <end position="225"/>
    </location>
</feature>
<dbReference type="GO" id="GO:0004029">
    <property type="term" value="F:aldehyde dehydrogenase (NAD+) activity"/>
    <property type="evidence" value="ECO:0007669"/>
    <property type="project" value="TreeGrafter"/>
</dbReference>
<evidence type="ECO:0000313" key="3">
    <source>
        <dbReference type="EMBL" id="CAF1113298.1"/>
    </source>
</evidence>
<comment type="caution">
    <text evidence="2">The sequence shown here is derived from an EMBL/GenBank/DDBJ whole genome shotgun (WGS) entry which is preliminary data.</text>
</comment>
<reference evidence="2" key="1">
    <citation type="submission" date="2021-02" db="EMBL/GenBank/DDBJ databases">
        <authorList>
            <person name="Nowell W R."/>
        </authorList>
    </citation>
    <scope>NUCLEOTIDE SEQUENCE</scope>
</reference>
<dbReference type="SUPFAM" id="SSF51735">
    <property type="entry name" value="NAD(P)-binding Rossmann-fold domains"/>
    <property type="match status" value="1"/>
</dbReference>
<dbReference type="OrthoDB" id="10262413at2759"/>
<dbReference type="EMBL" id="CAJOBA010014059">
    <property type="protein sequence ID" value="CAF3882012.1"/>
    <property type="molecule type" value="Genomic_DNA"/>
</dbReference>
<evidence type="ECO:0000313" key="4">
    <source>
        <dbReference type="EMBL" id="CAF3699003.1"/>
    </source>
</evidence>
<dbReference type="AlphaFoldDB" id="A0A814AWH7"/>
<dbReference type="PANTHER" id="PTHR48079">
    <property type="entry name" value="PROTEIN YEEZ"/>
    <property type="match status" value="1"/>
</dbReference>
<protein>
    <recommendedName>
        <fullName evidence="1">NAD-dependent epimerase/dehydratase domain-containing protein</fullName>
    </recommendedName>
</protein>
<evidence type="ECO:0000259" key="1">
    <source>
        <dbReference type="Pfam" id="PF01370"/>
    </source>
</evidence>
<dbReference type="Proteomes" id="UP000663829">
    <property type="component" value="Unassembled WGS sequence"/>
</dbReference>
<accession>A0A814AWH7</accession>
<proteinExistence type="predicted"/>
<dbReference type="InterPro" id="IPR051783">
    <property type="entry name" value="NAD(P)-dependent_oxidoreduct"/>
</dbReference>
<dbReference type="EMBL" id="CAJNOQ010001791">
    <property type="protein sequence ID" value="CAF0919444.1"/>
    <property type="molecule type" value="Genomic_DNA"/>
</dbReference>
<dbReference type="InterPro" id="IPR036291">
    <property type="entry name" value="NAD(P)-bd_dom_sf"/>
</dbReference>
<dbReference type="EMBL" id="CAJNOK010010347">
    <property type="protein sequence ID" value="CAF1113298.1"/>
    <property type="molecule type" value="Genomic_DNA"/>
</dbReference>
<dbReference type="GO" id="GO:0005737">
    <property type="term" value="C:cytoplasm"/>
    <property type="evidence" value="ECO:0007669"/>
    <property type="project" value="TreeGrafter"/>
</dbReference>
<organism evidence="2 6">
    <name type="scientific">Didymodactylos carnosus</name>
    <dbReference type="NCBI Taxonomy" id="1234261"/>
    <lineage>
        <taxon>Eukaryota</taxon>
        <taxon>Metazoa</taxon>
        <taxon>Spiralia</taxon>
        <taxon>Gnathifera</taxon>
        <taxon>Rotifera</taxon>
        <taxon>Eurotatoria</taxon>
        <taxon>Bdelloidea</taxon>
        <taxon>Philodinida</taxon>
        <taxon>Philodinidae</taxon>
        <taxon>Didymodactylos</taxon>
    </lineage>
</organism>